<dbReference type="InterPro" id="IPR036388">
    <property type="entry name" value="WH-like_DNA-bd_sf"/>
</dbReference>
<organism evidence="2 3">
    <name type="scientific">Moorella mulderi DSM 14980</name>
    <dbReference type="NCBI Taxonomy" id="1122241"/>
    <lineage>
        <taxon>Bacteria</taxon>
        <taxon>Bacillati</taxon>
        <taxon>Bacillota</taxon>
        <taxon>Clostridia</taxon>
        <taxon>Neomoorellales</taxon>
        <taxon>Neomoorellaceae</taxon>
        <taxon>Neomoorella</taxon>
    </lineage>
</organism>
<evidence type="ECO:0000313" key="2">
    <source>
        <dbReference type="EMBL" id="KYH33418.1"/>
    </source>
</evidence>
<dbReference type="EMBL" id="LTBC01000001">
    <property type="protein sequence ID" value="KYH33418.1"/>
    <property type="molecule type" value="Genomic_DNA"/>
</dbReference>
<dbReference type="AlphaFoldDB" id="A0A151B0J6"/>
<dbReference type="Pfam" id="PF03551">
    <property type="entry name" value="PadR"/>
    <property type="match status" value="1"/>
</dbReference>
<dbReference type="SUPFAM" id="SSF46785">
    <property type="entry name" value="Winged helix' DNA-binding domain"/>
    <property type="match status" value="1"/>
</dbReference>
<feature type="domain" description="Transcription regulator PadR N-terminal" evidence="1">
    <location>
        <begin position="28"/>
        <end position="101"/>
    </location>
</feature>
<dbReference type="PANTHER" id="PTHR33169">
    <property type="entry name" value="PADR-FAMILY TRANSCRIPTIONAL REGULATOR"/>
    <property type="match status" value="1"/>
</dbReference>
<dbReference type="InterPro" id="IPR052509">
    <property type="entry name" value="Metal_resp_DNA-bind_regulator"/>
</dbReference>
<dbReference type="Proteomes" id="UP000075670">
    <property type="component" value="Unassembled WGS sequence"/>
</dbReference>
<accession>A0A151B0J6</accession>
<sequence>MCGYEPGGHHNRCDCRGARMEGFLQPCLLLLLYEKSTHGYELMESMNRLGLWEGVPDAGAVYRHLRRLEEEGLVRSHWSTSGPGPARRRYEITPEGVDYLHDWAVTIRRNKAALETFLARYEKLFSGHDTDAAKGY</sequence>
<evidence type="ECO:0000313" key="3">
    <source>
        <dbReference type="Proteomes" id="UP000075670"/>
    </source>
</evidence>
<dbReference type="InterPro" id="IPR005149">
    <property type="entry name" value="Tscrpt_reg_PadR_N"/>
</dbReference>
<dbReference type="Gene3D" id="1.10.10.10">
    <property type="entry name" value="Winged helix-like DNA-binding domain superfamily/Winged helix DNA-binding domain"/>
    <property type="match status" value="1"/>
</dbReference>
<name>A0A151B0J6_9FIRM</name>
<dbReference type="RefSeq" id="WP_062280196.1">
    <property type="nucleotide sequence ID" value="NZ_LTBC01000001.1"/>
</dbReference>
<dbReference type="OrthoDB" id="9808017at2"/>
<dbReference type="PATRIC" id="fig|1122241.3.peg.132"/>
<dbReference type="PANTHER" id="PTHR33169:SF14">
    <property type="entry name" value="TRANSCRIPTIONAL REGULATOR RV3488"/>
    <property type="match status" value="1"/>
</dbReference>
<evidence type="ECO:0000259" key="1">
    <source>
        <dbReference type="Pfam" id="PF03551"/>
    </source>
</evidence>
<proteinExistence type="predicted"/>
<gene>
    <name evidence="2" type="ORF">MOMUL_01190</name>
</gene>
<keyword evidence="3" id="KW-1185">Reference proteome</keyword>
<dbReference type="InterPro" id="IPR036390">
    <property type="entry name" value="WH_DNA-bd_sf"/>
</dbReference>
<protein>
    <submittedName>
        <fullName evidence="2">Lineage-specific thermal regulator protein</fullName>
    </submittedName>
</protein>
<reference evidence="2 3" key="1">
    <citation type="submission" date="2016-02" db="EMBL/GenBank/DDBJ databases">
        <title>Genome sequence of Moorella mulderi DSM 14980.</title>
        <authorList>
            <person name="Poehlein A."/>
            <person name="Daniel R."/>
        </authorList>
    </citation>
    <scope>NUCLEOTIDE SEQUENCE [LARGE SCALE GENOMIC DNA]</scope>
    <source>
        <strain evidence="2 3">DSM 14980</strain>
    </source>
</reference>
<comment type="caution">
    <text evidence="2">The sequence shown here is derived from an EMBL/GenBank/DDBJ whole genome shotgun (WGS) entry which is preliminary data.</text>
</comment>